<dbReference type="Pfam" id="PF13005">
    <property type="entry name" value="zf-IS66"/>
    <property type="match status" value="1"/>
</dbReference>
<dbReference type="PANTHER" id="PTHR33678">
    <property type="entry name" value="BLL1576 PROTEIN"/>
    <property type="match status" value="1"/>
</dbReference>
<dbReference type="InterPro" id="IPR052344">
    <property type="entry name" value="Transposase-related"/>
</dbReference>
<evidence type="ECO:0008006" key="6">
    <source>
        <dbReference type="Google" id="ProtNLM"/>
    </source>
</evidence>
<evidence type="ECO:0000259" key="2">
    <source>
        <dbReference type="Pfam" id="PF13005"/>
    </source>
</evidence>
<evidence type="ECO:0000313" key="4">
    <source>
        <dbReference type="EMBL" id="GHD99639.1"/>
    </source>
</evidence>
<comment type="caution">
    <text evidence="4">The sequence shown here is derived from an EMBL/GenBank/DDBJ whole genome shotgun (WGS) entry which is preliminary data.</text>
</comment>
<dbReference type="InterPro" id="IPR024463">
    <property type="entry name" value="Transposase_TnpC_homeodom"/>
</dbReference>
<name>A0AAN4UP03_9RHOB</name>
<dbReference type="PANTHER" id="PTHR33678:SF1">
    <property type="entry name" value="BLL1576 PROTEIN"/>
    <property type="match status" value="1"/>
</dbReference>
<feature type="compositionally biased region" description="Basic and acidic residues" evidence="1">
    <location>
        <begin position="82"/>
        <end position="109"/>
    </location>
</feature>
<evidence type="ECO:0000256" key="1">
    <source>
        <dbReference type="SAM" id="MobiDB-lite"/>
    </source>
</evidence>
<organism evidence="4 5">
    <name type="scientific">Allgaiera indica</name>
    <dbReference type="NCBI Taxonomy" id="765699"/>
    <lineage>
        <taxon>Bacteria</taxon>
        <taxon>Pseudomonadati</taxon>
        <taxon>Pseudomonadota</taxon>
        <taxon>Alphaproteobacteria</taxon>
        <taxon>Rhodobacterales</taxon>
        <taxon>Paracoccaceae</taxon>
        <taxon>Allgaiera</taxon>
    </lineage>
</organism>
<feature type="region of interest" description="Disordered" evidence="1">
    <location>
        <begin position="68"/>
        <end position="112"/>
    </location>
</feature>
<dbReference type="AlphaFoldDB" id="A0AAN4UP03"/>
<reference evidence="4" key="1">
    <citation type="journal article" date="2014" name="Int. J. Syst. Evol. Microbiol.">
        <title>Complete genome sequence of Corynebacterium casei LMG S-19264T (=DSM 44701T), isolated from a smear-ripened cheese.</title>
        <authorList>
            <consortium name="US DOE Joint Genome Institute (JGI-PGF)"/>
            <person name="Walter F."/>
            <person name="Albersmeier A."/>
            <person name="Kalinowski J."/>
            <person name="Ruckert C."/>
        </authorList>
    </citation>
    <scope>NUCLEOTIDE SEQUENCE</scope>
    <source>
        <strain evidence="4">CGMCC 1.10859</strain>
    </source>
</reference>
<feature type="domain" description="Transposase TnpC homeodomain" evidence="3">
    <location>
        <begin position="26"/>
        <end position="105"/>
    </location>
</feature>
<dbReference type="EMBL" id="BNAB01000002">
    <property type="protein sequence ID" value="GHD99639.1"/>
    <property type="molecule type" value="Genomic_DNA"/>
</dbReference>
<protein>
    <recommendedName>
        <fullName evidence="6">Transposase</fullName>
    </recommendedName>
</protein>
<gene>
    <name evidence="4" type="ORF">GCM10008024_07820</name>
</gene>
<dbReference type="Proteomes" id="UP000634647">
    <property type="component" value="Unassembled WGS sequence"/>
</dbReference>
<dbReference type="InterPro" id="IPR024474">
    <property type="entry name" value="Znf_dom_IS66"/>
</dbReference>
<proteinExistence type="predicted"/>
<sequence>MIAGLQAENARISATLQAHEQLVQALRLRIAKLQKQAFGKSSEKIEREIEQLELALEDLLIAVAQQRSDPMDDGDEETPPEPSDKTTEARPRRRPRVSDETQRERRKIDPGACCPDGGGGLRVVGEDVSEMLDMLAAQLKVLQIARVKKSCRRCESEGAIRHRFEDATEWCRARRPAVRSPAAWPAPVFWRMSWSRSSTTTSRFAG</sequence>
<reference evidence="4" key="2">
    <citation type="submission" date="2023-06" db="EMBL/GenBank/DDBJ databases">
        <authorList>
            <person name="Sun Q."/>
            <person name="Zhou Y."/>
        </authorList>
    </citation>
    <scope>NUCLEOTIDE SEQUENCE</scope>
    <source>
        <strain evidence="4">CGMCC 1.10859</strain>
    </source>
</reference>
<accession>A0AAN4UP03</accession>
<evidence type="ECO:0000259" key="3">
    <source>
        <dbReference type="Pfam" id="PF13007"/>
    </source>
</evidence>
<evidence type="ECO:0000313" key="5">
    <source>
        <dbReference type="Proteomes" id="UP000634647"/>
    </source>
</evidence>
<dbReference type="Pfam" id="PF13007">
    <property type="entry name" value="LZ_Tnp_IS66"/>
    <property type="match status" value="1"/>
</dbReference>
<feature type="domain" description="Transposase IS66 zinc-finger binding" evidence="2">
    <location>
        <begin position="113"/>
        <end position="155"/>
    </location>
</feature>